<dbReference type="Proteomes" id="UP000228812">
    <property type="component" value="Unassembled WGS sequence"/>
</dbReference>
<organism evidence="2 3">
    <name type="scientific">Candidatus Jorgensenbacteria bacterium CG23_combo_of_CG06-09_8_20_14_all_54_14</name>
    <dbReference type="NCBI Taxonomy" id="1974595"/>
    <lineage>
        <taxon>Bacteria</taxon>
        <taxon>Candidatus Joergenseniibacteriota</taxon>
    </lineage>
</organism>
<dbReference type="Pfam" id="PF00829">
    <property type="entry name" value="Ribosomal_L21p"/>
    <property type="match status" value="1"/>
</dbReference>
<dbReference type="GO" id="GO:0005840">
    <property type="term" value="C:ribosome"/>
    <property type="evidence" value="ECO:0007669"/>
    <property type="project" value="InterPro"/>
</dbReference>
<name>A0A2G9Z9A8_9BACT</name>
<dbReference type="AlphaFoldDB" id="A0A2G9Z9A8"/>
<gene>
    <name evidence="2" type="ORF">COX26_02715</name>
</gene>
<dbReference type="GO" id="GO:0005737">
    <property type="term" value="C:cytoplasm"/>
    <property type="evidence" value="ECO:0007669"/>
    <property type="project" value="UniProtKB-ARBA"/>
</dbReference>
<accession>A0A2G9Z9A8</accession>
<proteinExistence type="predicted"/>
<protein>
    <recommendedName>
        <fullName evidence="1">50S ribosomal protein L21</fullName>
    </recommendedName>
</protein>
<sequence length="31" mass="4008">MVFRYHSKTRYRKKKTHRQRYTEVRITKIPV</sequence>
<dbReference type="EMBL" id="PCRZ01000047">
    <property type="protein sequence ID" value="PIP29701.1"/>
    <property type="molecule type" value="Genomic_DNA"/>
</dbReference>
<reference evidence="2 3" key="1">
    <citation type="submission" date="2017-09" db="EMBL/GenBank/DDBJ databases">
        <title>Depth-based differentiation of microbial function through sediment-hosted aquifers and enrichment of novel symbionts in the deep terrestrial subsurface.</title>
        <authorList>
            <person name="Probst A.J."/>
            <person name="Ladd B."/>
            <person name="Jarett J.K."/>
            <person name="Geller-Mcgrath D.E."/>
            <person name="Sieber C.M."/>
            <person name="Emerson J.B."/>
            <person name="Anantharaman K."/>
            <person name="Thomas B.C."/>
            <person name="Malmstrom R."/>
            <person name="Stieglmeier M."/>
            <person name="Klingl A."/>
            <person name="Woyke T."/>
            <person name="Ryan C.M."/>
            <person name="Banfield J.F."/>
        </authorList>
    </citation>
    <scope>NUCLEOTIDE SEQUENCE [LARGE SCALE GENOMIC DNA]</scope>
    <source>
        <strain evidence="2">CG23_combo_of_CG06-09_8_20_14_all_54_14</strain>
    </source>
</reference>
<evidence type="ECO:0000313" key="2">
    <source>
        <dbReference type="EMBL" id="PIP29701.1"/>
    </source>
</evidence>
<evidence type="ECO:0000313" key="3">
    <source>
        <dbReference type="Proteomes" id="UP000228812"/>
    </source>
</evidence>
<evidence type="ECO:0000256" key="1">
    <source>
        <dbReference type="ARBA" id="ARBA00035483"/>
    </source>
</evidence>
<dbReference type="InterPro" id="IPR036164">
    <property type="entry name" value="bL21-like_sf"/>
</dbReference>
<comment type="caution">
    <text evidence="2">The sequence shown here is derived from an EMBL/GenBank/DDBJ whole genome shotgun (WGS) entry which is preliminary data.</text>
</comment>
<dbReference type="SUPFAM" id="SSF141091">
    <property type="entry name" value="L21p-like"/>
    <property type="match status" value="1"/>
</dbReference>
<dbReference type="InterPro" id="IPR028909">
    <property type="entry name" value="bL21-like"/>
</dbReference>